<sequence length="56" mass="6108">MCTAYTTFPLDWRALNREIQKSARRGDPTPAGASNGHLGVQARHCIADALRRAIGD</sequence>
<dbReference type="AlphaFoldDB" id="A0A0A9H6S4"/>
<protein>
    <submittedName>
        <fullName evidence="1">Uncharacterized protein</fullName>
    </submittedName>
</protein>
<name>A0A0A9H6S4_ARUDO</name>
<organism evidence="1">
    <name type="scientific">Arundo donax</name>
    <name type="common">Giant reed</name>
    <name type="synonym">Donax arundinaceus</name>
    <dbReference type="NCBI Taxonomy" id="35708"/>
    <lineage>
        <taxon>Eukaryota</taxon>
        <taxon>Viridiplantae</taxon>
        <taxon>Streptophyta</taxon>
        <taxon>Embryophyta</taxon>
        <taxon>Tracheophyta</taxon>
        <taxon>Spermatophyta</taxon>
        <taxon>Magnoliopsida</taxon>
        <taxon>Liliopsida</taxon>
        <taxon>Poales</taxon>
        <taxon>Poaceae</taxon>
        <taxon>PACMAD clade</taxon>
        <taxon>Arundinoideae</taxon>
        <taxon>Arundineae</taxon>
        <taxon>Arundo</taxon>
    </lineage>
</organism>
<evidence type="ECO:0000313" key="1">
    <source>
        <dbReference type="EMBL" id="JAE31494.1"/>
    </source>
</evidence>
<dbReference type="EMBL" id="GBRH01166402">
    <property type="protein sequence ID" value="JAE31494.1"/>
    <property type="molecule type" value="Transcribed_RNA"/>
</dbReference>
<accession>A0A0A9H6S4</accession>
<reference evidence="1" key="1">
    <citation type="submission" date="2014-09" db="EMBL/GenBank/DDBJ databases">
        <authorList>
            <person name="Magalhaes I.L.F."/>
            <person name="Oliveira U."/>
            <person name="Santos F.R."/>
            <person name="Vidigal T.H.D.A."/>
            <person name="Brescovit A.D."/>
            <person name="Santos A.J."/>
        </authorList>
    </citation>
    <scope>NUCLEOTIDE SEQUENCE</scope>
    <source>
        <tissue evidence="1">Shoot tissue taken approximately 20 cm above the soil surface</tissue>
    </source>
</reference>
<proteinExistence type="predicted"/>
<reference evidence="1" key="2">
    <citation type="journal article" date="2015" name="Data Brief">
        <title>Shoot transcriptome of the giant reed, Arundo donax.</title>
        <authorList>
            <person name="Barrero R.A."/>
            <person name="Guerrero F.D."/>
            <person name="Moolhuijzen P."/>
            <person name="Goolsby J.A."/>
            <person name="Tidwell J."/>
            <person name="Bellgard S.E."/>
            <person name="Bellgard M.I."/>
        </authorList>
    </citation>
    <scope>NUCLEOTIDE SEQUENCE</scope>
    <source>
        <tissue evidence="1">Shoot tissue taken approximately 20 cm above the soil surface</tissue>
    </source>
</reference>